<evidence type="ECO:0000259" key="1">
    <source>
        <dbReference type="Pfam" id="PF26571"/>
    </source>
</evidence>
<dbReference type="Proteomes" id="UP000467105">
    <property type="component" value="Chromosome"/>
</dbReference>
<gene>
    <name evidence="2" type="ORF">MPRM_34430</name>
</gene>
<dbReference type="InterPro" id="IPR058593">
    <property type="entry name" value="ARB_07466-like_C"/>
</dbReference>
<dbReference type="AlphaFoldDB" id="A0A7I7YXU4"/>
<name>A0A7I7YXU4_9MYCO</name>
<proteinExistence type="predicted"/>
<organism evidence="2 3">
    <name type="scientific">Mycobacterium parmense</name>
    <dbReference type="NCBI Taxonomy" id="185642"/>
    <lineage>
        <taxon>Bacteria</taxon>
        <taxon>Bacillati</taxon>
        <taxon>Actinomycetota</taxon>
        <taxon>Actinomycetes</taxon>
        <taxon>Mycobacteriales</taxon>
        <taxon>Mycobacteriaceae</taxon>
        <taxon>Mycobacterium</taxon>
        <taxon>Mycobacterium simiae complex</taxon>
    </lineage>
</organism>
<sequence length="157" mass="17125">MEIVAAASHPYANVFADDQPPAASRWHRQSRFLPVGIAPERGLQVRTILTARSISAEFPEIHEIGGVRPDPLPWHPLGLALDVMIPNPESAEGIALGNRIVAYVLEHSARFGIQDAIWRGVYYTPGGAQPSRLGHYDHVHVTTTGGGYPTGSEVYLR</sequence>
<protein>
    <recommendedName>
        <fullName evidence="1">ARB-07466-like C-terminal domain-containing protein</fullName>
    </recommendedName>
</protein>
<accession>A0A7I7YXU4</accession>
<evidence type="ECO:0000313" key="3">
    <source>
        <dbReference type="Proteomes" id="UP000467105"/>
    </source>
</evidence>
<dbReference type="EMBL" id="AP022614">
    <property type="protein sequence ID" value="BBZ46162.1"/>
    <property type="molecule type" value="Genomic_DNA"/>
</dbReference>
<keyword evidence="3" id="KW-1185">Reference proteome</keyword>
<reference evidence="2 3" key="1">
    <citation type="journal article" date="2019" name="Emerg. Microbes Infect.">
        <title>Comprehensive subspecies identification of 175 nontuberculous mycobacteria species based on 7547 genomic profiles.</title>
        <authorList>
            <person name="Matsumoto Y."/>
            <person name="Kinjo T."/>
            <person name="Motooka D."/>
            <person name="Nabeya D."/>
            <person name="Jung N."/>
            <person name="Uechi K."/>
            <person name="Horii T."/>
            <person name="Iida T."/>
            <person name="Fujita J."/>
            <person name="Nakamura S."/>
        </authorList>
    </citation>
    <scope>NUCLEOTIDE SEQUENCE [LARGE SCALE GENOMIC DNA]</scope>
    <source>
        <strain evidence="2 3">JCM 14742</strain>
    </source>
</reference>
<dbReference type="Pfam" id="PF26571">
    <property type="entry name" value="VldE"/>
    <property type="match status" value="1"/>
</dbReference>
<evidence type="ECO:0000313" key="2">
    <source>
        <dbReference type="EMBL" id="BBZ46162.1"/>
    </source>
</evidence>
<feature type="domain" description="ARB-07466-like C-terminal" evidence="1">
    <location>
        <begin position="41"/>
        <end position="126"/>
    </location>
</feature>